<sequence>MLRHALPVQIPEPLTETQPAGDHRQAPSRKATPPLPDRPSSLALPVRRWHPRQTSWRPCRRLPLWLILLVVLTWPGVTPAPAQDEPPELPPPLQILVIGNLQGATVGFGRPERVAPAGLAPFDRPRPAGMPEDPSQAHDPGDPVPAIAWQTPEFIETWRREPPWATLVIAVGNDHSLYAPTTFLAPGTLEESLIEACRPDVRTLGPLDLIPYRRGGRLPPAVQQRVWSNPRGVNEAPTPFPALQRIEAAGRRIAVLCLISETRLDDLPTRDWGIEGAENPARCLRRLRPALTDIDLGLVVCHLTGTDLREVLAEADPRLRFLVVEPEPDDLDPPRPRDTRLPGAPSVTHHEHPAERPGRRGPHGQAPVALPLPESVTLPRHTPLPSDRRPPVSALPRGLPSPASQPHPDGHSAPRTTLAPQLGSTPNTTGSVCFIPRYGTTVIAYRCERREGAPDWERWHRFSLDLARLGTAGAARADPGLAAFTKDWRTPRFYLNLKELPTGALYRLSPDFHADLVRQSGRADLAMVALTDEPPTDRRGLTPAFLFSRFANRWLRQYELSGTALQTLFFALGRGTFPLRIGLAGASCTFLGGVPYQWTVQGNPVVDGKRYRVMLDASLYHDPRLAPALTGGRPAGRRGLTLWDAWLELLPQTAHGAPIAEGDRR</sequence>
<dbReference type="Proteomes" id="UP000252355">
    <property type="component" value="Unassembled WGS sequence"/>
</dbReference>
<feature type="compositionally biased region" description="Basic and acidic residues" evidence="1">
    <location>
        <begin position="348"/>
        <end position="358"/>
    </location>
</feature>
<protein>
    <submittedName>
        <fullName evidence="2">Uncharacterized protein</fullName>
    </submittedName>
</protein>
<proteinExistence type="predicted"/>
<evidence type="ECO:0000256" key="1">
    <source>
        <dbReference type="SAM" id="MobiDB-lite"/>
    </source>
</evidence>
<accession>A0A367ZP41</accession>
<feature type="compositionally biased region" description="Polar residues" evidence="1">
    <location>
        <begin position="414"/>
        <end position="430"/>
    </location>
</feature>
<organism evidence="2 3">
    <name type="scientific">Candidatus Ozemobacter sibiricus</name>
    <dbReference type="NCBI Taxonomy" id="2268124"/>
    <lineage>
        <taxon>Bacteria</taxon>
        <taxon>Candidatus Ozemobacteria</taxon>
        <taxon>Candidatus Ozemobacterales</taxon>
        <taxon>Candidatus Ozemobacteraceae</taxon>
        <taxon>Candidatus Ozemobacter</taxon>
    </lineage>
</organism>
<dbReference type="AlphaFoldDB" id="A0A367ZP41"/>
<evidence type="ECO:0000313" key="2">
    <source>
        <dbReference type="EMBL" id="RCK79796.1"/>
    </source>
</evidence>
<evidence type="ECO:0000313" key="3">
    <source>
        <dbReference type="Proteomes" id="UP000252355"/>
    </source>
</evidence>
<gene>
    <name evidence="2" type="ORF">OZSIB_3950</name>
</gene>
<name>A0A367ZP41_9BACT</name>
<feature type="region of interest" description="Disordered" evidence="1">
    <location>
        <begin position="1"/>
        <end position="43"/>
    </location>
</feature>
<dbReference type="EMBL" id="QOQW01000010">
    <property type="protein sequence ID" value="RCK79796.1"/>
    <property type="molecule type" value="Genomic_DNA"/>
</dbReference>
<feature type="region of interest" description="Disordered" evidence="1">
    <location>
        <begin position="117"/>
        <end position="141"/>
    </location>
</feature>
<feature type="region of interest" description="Disordered" evidence="1">
    <location>
        <begin position="324"/>
        <end position="430"/>
    </location>
</feature>
<reference evidence="2 3" key="1">
    <citation type="submission" date="2018-05" db="EMBL/GenBank/DDBJ databases">
        <title>A metagenomic window into the 2 km-deep terrestrial subsurface aquifer revealed taxonomically and functionally diverse microbial community comprising novel uncultured bacterial lineages.</title>
        <authorList>
            <person name="Kadnikov V.V."/>
            <person name="Mardanov A.V."/>
            <person name="Beletsky A.V."/>
            <person name="Banks D."/>
            <person name="Pimenov N.V."/>
            <person name="Frank Y.A."/>
            <person name="Karnachuk O.V."/>
            <person name="Ravin N.V."/>
        </authorList>
    </citation>
    <scope>NUCLEOTIDE SEQUENCE [LARGE SCALE GENOMIC DNA]</scope>
    <source>
        <strain evidence="2">BY5</strain>
    </source>
</reference>
<comment type="caution">
    <text evidence="2">The sequence shown here is derived from an EMBL/GenBank/DDBJ whole genome shotgun (WGS) entry which is preliminary data.</text>
</comment>